<name>A0A803MVP8_CHEQI</name>
<dbReference type="Proteomes" id="UP000596660">
    <property type="component" value="Unplaced"/>
</dbReference>
<evidence type="ECO:0000313" key="3">
    <source>
        <dbReference type="Proteomes" id="UP000596660"/>
    </source>
</evidence>
<protein>
    <submittedName>
        <fullName evidence="2">Uncharacterized protein</fullName>
    </submittedName>
</protein>
<reference evidence="2" key="2">
    <citation type="submission" date="2021-03" db="UniProtKB">
        <authorList>
            <consortium name="EnsemblPlants"/>
        </authorList>
    </citation>
    <scope>IDENTIFICATION</scope>
</reference>
<reference evidence="2" key="1">
    <citation type="journal article" date="2017" name="Nature">
        <title>The genome of Chenopodium quinoa.</title>
        <authorList>
            <person name="Jarvis D.E."/>
            <person name="Ho Y.S."/>
            <person name="Lightfoot D.J."/>
            <person name="Schmoeckel S.M."/>
            <person name="Li B."/>
            <person name="Borm T.J.A."/>
            <person name="Ohyanagi H."/>
            <person name="Mineta K."/>
            <person name="Michell C.T."/>
            <person name="Saber N."/>
            <person name="Kharbatia N.M."/>
            <person name="Rupper R.R."/>
            <person name="Sharp A.R."/>
            <person name="Dally N."/>
            <person name="Boughton B.A."/>
            <person name="Woo Y.H."/>
            <person name="Gao G."/>
            <person name="Schijlen E.G.W.M."/>
            <person name="Guo X."/>
            <person name="Momin A.A."/>
            <person name="Negrao S."/>
            <person name="Al-Babili S."/>
            <person name="Gehring C."/>
            <person name="Roessner U."/>
            <person name="Jung C."/>
            <person name="Murphy K."/>
            <person name="Arold S.T."/>
            <person name="Gojobori T."/>
            <person name="van der Linden C.G."/>
            <person name="van Loo E.N."/>
            <person name="Jellen E.N."/>
            <person name="Maughan P.J."/>
            <person name="Tester M."/>
        </authorList>
    </citation>
    <scope>NUCLEOTIDE SEQUENCE [LARGE SCALE GENOMIC DNA]</scope>
    <source>
        <strain evidence="2">cv. PI 614886</strain>
    </source>
</reference>
<proteinExistence type="predicted"/>
<dbReference type="EnsemblPlants" id="AUR62035975-RA">
    <property type="protein sequence ID" value="AUR62035975-RA:cds"/>
    <property type="gene ID" value="AUR62035975"/>
</dbReference>
<accession>A0A803MVP8</accession>
<evidence type="ECO:0000313" key="2">
    <source>
        <dbReference type="EnsemblPlants" id="AUR62035975-RA:cds"/>
    </source>
</evidence>
<dbReference type="Gramene" id="AUR62035975-RA">
    <property type="protein sequence ID" value="AUR62035975-RA:cds"/>
    <property type="gene ID" value="AUR62035975"/>
</dbReference>
<feature type="region of interest" description="Disordered" evidence="1">
    <location>
        <begin position="1"/>
        <end position="21"/>
    </location>
</feature>
<evidence type="ECO:0000256" key="1">
    <source>
        <dbReference type="SAM" id="MobiDB-lite"/>
    </source>
</evidence>
<keyword evidence="3" id="KW-1185">Reference proteome</keyword>
<sequence length="101" mass="11221">MKENEEGGGAMAAITTHEPDVSPGLRGACSWIGRTPTLDMALTTRGKIGGSNPIPKTRWEIDLSHTRPDLAYAAEVVSRFMHKPQDQHLKVVYRILRLGRR</sequence>
<organism evidence="2 3">
    <name type="scientific">Chenopodium quinoa</name>
    <name type="common">Quinoa</name>
    <dbReference type="NCBI Taxonomy" id="63459"/>
    <lineage>
        <taxon>Eukaryota</taxon>
        <taxon>Viridiplantae</taxon>
        <taxon>Streptophyta</taxon>
        <taxon>Embryophyta</taxon>
        <taxon>Tracheophyta</taxon>
        <taxon>Spermatophyta</taxon>
        <taxon>Magnoliopsida</taxon>
        <taxon>eudicotyledons</taxon>
        <taxon>Gunneridae</taxon>
        <taxon>Pentapetalae</taxon>
        <taxon>Caryophyllales</taxon>
        <taxon>Chenopodiaceae</taxon>
        <taxon>Chenopodioideae</taxon>
        <taxon>Atripliceae</taxon>
        <taxon>Chenopodium</taxon>
    </lineage>
</organism>
<dbReference type="AlphaFoldDB" id="A0A803MVP8"/>